<proteinExistence type="predicted"/>
<name>V4S474_CITCL</name>
<dbReference type="InterPro" id="IPR053258">
    <property type="entry name" value="Ca-permeable_cation_channel"/>
</dbReference>
<dbReference type="eggNOG" id="ENOG502S9VK">
    <property type="taxonomic scope" value="Eukaryota"/>
</dbReference>
<evidence type="ECO:0000256" key="1">
    <source>
        <dbReference type="SAM" id="MobiDB-lite"/>
    </source>
</evidence>
<dbReference type="PANTHER" id="PTHR34115:SF6">
    <property type="entry name" value="PROTEIN, PUTATIVE-RELATED"/>
    <property type="match status" value="1"/>
</dbReference>
<feature type="transmembrane region" description="Helical" evidence="2">
    <location>
        <begin position="56"/>
        <end position="77"/>
    </location>
</feature>
<reference evidence="3 4" key="1">
    <citation type="submission" date="2013-10" db="EMBL/GenBank/DDBJ databases">
        <authorList>
            <consortium name="International Citrus Genome Consortium"/>
            <person name="Jenkins J."/>
            <person name="Schmutz J."/>
            <person name="Prochnik S."/>
            <person name="Rokhsar D."/>
            <person name="Gmitter F."/>
            <person name="Ollitrault P."/>
            <person name="Machado M."/>
            <person name="Talon M."/>
            <person name="Wincker P."/>
            <person name="Jaillon O."/>
            <person name="Morgante M."/>
        </authorList>
    </citation>
    <scope>NUCLEOTIDE SEQUENCE</scope>
    <source>
        <strain evidence="4">cv. Clemenules</strain>
    </source>
</reference>
<evidence type="ECO:0000313" key="3">
    <source>
        <dbReference type="EMBL" id="ESR33615.1"/>
    </source>
</evidence>
<keyword evidence="4" id="KW-1185">Reference proteome</keyword>
<organism evidence="3 4">
    <name type="scientific">Citrus clementina</name>
    <name type="common">Clementine</name>
    <name type="synonym">Citrus deliciosa x Citrus sinensis</name>
    <dbReference type="NCBI Taxonomy" id="85681"/>
    <lineage>
        <taxon>Eukaryota</taxon>
        <taxon>Viridiplantae</taxon>
        <taxon>Streptophyta</taxon>
        <taxon>Embryophyta</taxon>
        <taxon>Tracheophyta</taxon>
        <taxon>Spermatophyta</taxon>
        <taxon>Magnoliopsida</taxon>
        <taxon>eudicotyledons</taxon>
        <taxon>Gunneridae</taxon>
        <taxon>Pentapetalae</taxon>
        <taxon>rosids</taxon>
        <taxon>malvids</taxon>
        <taxon>Sapindales</taxon>
        <taxon>Rutaceae</taxon>
        <taxon>Aurantioideae</taxon>
        <taxon>Citrus</taxon>
    </lineage>
</organism>
<keyword evidence="2" id="KW-0812">Transmembrane</keyword>
<feature type="compositionally biased region" description="Polar residues" evidence="1">
    <location>
        <begin position="9"/>
        <end position="20"/>
    </location>
</feature>
<dbReference type="PANTHER" id="PTHR34115">
    <property type="entry name" value="PROTEIN, PUTATIVE-RELATED"/>
    <property type="match status" value="1"/>
</dbReference>
<evidence type="ECO:0000313" key="4">
    <source>
        <dbReference type="Proteomes" id="UP000030687"/>
    </source>
</evidence>
<dbReference type="KEGG" id="cic:CICLE_v10007031mg"/>
<dbReference type="EMBL" id="KI537036">
    <property type="protein sequence ID" value="ESR33615.1"/>
    <property type="molecule type" value="Genomic_DNA"/>
</dbReference>
<dbReference type="Proteomes" id="UP000030687">
    <property type="component" value="Unassembled WGS sequence"/>
</dbReference>
<evidence type="ECO:0000256" key="2">
    <source>
        <dbReference type="SAM" id="Phobius"/>
    </source>
</evidence>
<protein>
    <submittedName>
        <fullName evidence="3">Uncharacterized protein</fullName>
    </submittedName>
</protein>
<keyword evidence="2" id="KW-0472">Membrane</keyword>
<keyword evidence="2" id="KW-1133">Transmembrane helix</keyword>
<dbReference type="AlphaFoldDB" id="V4S474"/>
<dbReference type="Gramene" id="ESR33615">
    <property type="protein sequence ID" value="ESR33615"/>
    <property type="gene ID" value="CICLE_v10007031mg"/>
</dbReference>
<sequence length="125" mass="13468">SGFEHSSRHIGSNSTGQSFVSSSPRHIIFLLIIPLLIGLLQVDYQNKSVSPFDTHAVNMWVFFGAAFVYCLGLAINVESKEHQASYSQITSHVILSSGALASASLASMGGEVKLSLYLPNKTDPK</sequence>
<accession>V4S474</accession>
<gene>
    <name evidence="3" type="ORF">CICLE_v10007031mg</name>
</gene>
<feature type="region of interest" description="Disordered" evidence="1">
    <location>
        <begin position="1"/>
        <end position="20"/>
    </location>
</feature>
<dbReference type="InParanoid" id="V4S474"/>
<feature type="non-terminal residue" evidence="3">
    <location>
        <position position="1"/>
    </location>
</feature>
<feature type="transmembrane region" description="Helical" evidence="2">
    <location>
        <begin position="27"/>
        <end position="44"/>
    </location>
</feature>
<feature type="non-terminal residue" evidence="3">
    <location>
        <position position="125"/>
    </location>
</feature>